<protein>
    <submittedName>
        <fullName evidence="1">Uncharacterized protein</fullName>
    </submittedName>
</protein>
<dbReference type="AlphaFoldDB" id="A0A0W0FX53"/>
<proteinExistence type="predicted"/>
<sequence length="327" mass="37856">MGDYYVPGQPIDDTSPSECCWNNTSLGGDIRCLWRVWKHTIWLDTSVSDVNLRLRDPSGFRGSKWKSPEGLERYSDLAPSPRIRNPTLHHPEEIRRLFCRQYWMTLVRTSPTLDIALAQTFLPAIGSQRASLQQYAGLRFVIPSSVVDSLWTHDDAFIRNRNLRLLPFFEDAWGSWSGYPEVRHDNERLAFILALTKHLKRSDRTSALLTSNRGQRFIRFVHDEIISRRLYQPPPWGDVLRHLLMLEWVSATRRTQEVGNLPIDHFAPIPRLKQSVLPRLTPTIPPIKRTKTRFLVLPYRMMTVNGKGMWNKVNKTTLGEVGADECV</sequence>
<gene>
    <name evidence="1" type="ORF">WG66_6465</name>
</gene>
<comment type="caution">
    <text evidence="1">The sequence shown here is derived from an EMBL/GenBank/DDBJ whole genome shotgun (WGS) entry which is preliminary data.</text>
</comment>
<evidence type="ECO:0000313" key="1">
    <source>
        <dbReference type="EMBL" id="KTB40931.1"/>
    </source>
</evidence>
<dbReference type="Proteomes" id="UP000054988">
    <property type="component" value="Unassembled WGS sequence"/>
</dbReference>
<name>A0A0W0FX53_MONRR</name>
<reference evidence="1 2" key="1">
    <citation type="submission" date="2015-12" db="EMBL/GenBank/DDBJ databases">
        <title>Draft genome sequence of Moniliophthora roreri, the causal agent of frosty pod rot of cacao.</title>
        <authorList>
            <person name="Aime M.C."/>
            <person name="Diaz-Valderrama J.R."/>
            <person name="Kijpornyongpan T."/>
            <person name="Phillips-Mora W."/>
        </authorList>
    </citation>
    <scope>NUCLEOTIDE SEQUENCE [LARGE SCALE GENOMIC DNA]</scope>
    <source>
        <strain evidence="1 2">MCA 2952</strain>
    </source>
</reference>
<dbReference type="EMBL" id="LATX01001532">
    <property type="protein sequence ID" value="KTB40931.1"/>
    <property type="molecule type" value="Genomic_DNA"/>
</dbReference>
<accession>A0A0W0FX53</accession>
<evidence type="ECO:0000313" key="2">
    <source>
        <dbReference type="Proteomes" id="UP000054988"/>
    </source>
</evidence>
<organism evidence="1 2">
    <name type="scientific">Moniliophthora roreri</name>
    <name type="common">Frosty pod rot fungus</name>
    <name type="synonym">Monilia roreri</name>
    <dbReference type="NCBI Taxonomy" id="221103"/>
    <lineage>
        <taxon>Eukaryota</taxon>
        <taxon>Fungi</taxon>
        <taxon>Dikarya</taxon>
        <taxon>Basidiomycota</taxon>
        <taxon>Agaricomycotina</taxon>
        <taxon>Agaricomycetes</taxon>
        <taxon>Agaricomycetidae</taxon>
        <taxon>Agaricales</taxon>
        <taxon>Marasmiineae</taxon>
        <taxon>Marasmiaceae</taxon>
        <taxon>Moniliophthora</taxon>
    </lineage>
</organism>